<accession>A0A9W4H4G5</accession>
<gene>
    <name evidence="1" type="ORF">SBRY_50176</name>
</gene>
<comment type="caution">
    <text evidence="1">The sequence shown here is derived from an EMBL/GenBank/DDBJ whole genome shotgun (WGS) entry which is preliminary data.</text>
</comment>
<protein>
    <recommendedName>
        <fullName evidence="3">Zinc-finger domain-containing protein</fullName>
    </recommendedName>
</protein>
<dbReference type="EMBL" id="CAJVAX010000019">
    <property type="protein sequence ID" value="CAG7649720.1"/>
    <property type="molecule type" value="Genomic_DNA"/>
</dbReference>
<evidence type="ECO:0008006" key="3">
    <source>
        <dbReference type="Google" id="ProtNLM"/>
    </source>
</evidence>
<dbReference type="AlphaFoldDB" id="A0A9W4H4G5"/>
<evidence type="ECO:0000313" key="2">
    <source>
        <dbReference type="Proteomes" id="UP001153328"/>
    </source>
</evidence>
<organism evidence="1 2">
    <name type="scientific">Actinacidiphila bryophytorum</name>
    <dbReference type="NCBI Taxonomy" id="1436133"/>
    <lineage>
        <taxon>Bacteria</taxon>
        <taxon>Bacillati</taxon>
        <taxon>Actinomycetota</taxon>
        <taxon>Actinomycetes</taxon>
        <taxon>Kitasatosporales</taxon>
        <taxon>Streptomycetaceae</taxon>
        <taxon>Actinacidiphila</taxon>
    </lineage>
</organism>
<dbReference type="RefSeq" id="WP_205043872.1">
    <property type="nucleotide sequence ID" value="NZ_CAJVAX010000019.1"/>
</dbReference>
<keyword evidence="2" id="KW-1185">Reference proteome</keyword>
<dbReference type="Proteomes" id="UP001153328">
    <property type="component" value="Unassembled WGS sequence"/>
</dbReference>
<name>A0A9W4H4G5_9ACTN</name>
<proteinExistence type="predicted"/>
<evidence type="ECO:0000313" key="1">
    <source>
        <dbReference type="EMBL" id="CAG7649720.1"/>
    </source>
</evidence>
<sequence>MTEPSEAAAARIARLLDTDPRDVGCEEAMAVLHIYVDLVAAGGGAAARYPGVAAHLRACGPCTEDFEGLLAAVGM</sequence>
<reference evidence="1" key="1">
    <citation type="submission" date="2021-06" db="EMBL/GenBank/DDBJ databases">
        <authorList>
            <person name="Arsene-Ploetze F."/>
        </authorList>
    </citation>
    <scope>NUCLEOTIDE SEQUENCE</scope>
    <source>
        <strain evidence="1">SBRY1</strain>
    </source>
</reference>